<dbReference type="AlphaFoldDB" id="A0A0J6EAS8"/>
<evidence type="ECO:0000313" key="1">
    <source>
        <dbReference type="EMBL" id="KRT95835.1"/>
    </source>
</evidence>
<reference evidence="1 2" key="1">
    <citation type="journal article" date="2015" name="Int. J. Syst. Evol. Microbiol.">
        <title>Bacillus glycinifermentans sp. nov., isolated from fermented soybean paste.</title>
        <authorList>
            <person name="Kim S.J."/>
            <person name="Dunlap C.A."/>
            <person name="Kwon S.W."/>
            <person name="Rooney A.P."/>
        </authorList>
    </citation>
    <scope>NUCLEOTIDE SEQUENCE [LARGE SCALE GENOMIC DNA]</scope>
    <source>
        <strain evidence="1 2">GO-13</strain>
    </source>
</reference>
<comment type="caution">
    <text evidence="1">The sequence shown here is derived from an EMBL/GenBank/DDBJ whole genome shotgun (WGS) entry which is preliminary data.</text>
</comment>
<name>A0A0J6EAS8_9BACI</name>
<accession>A0A0J6EY09</accession>
<dbReference type="EMBL" id="LECW02000001">
    <property type="protein sequence ID" value="KRT95835.1"/>
    <property type="molecule type" value="Genomic_DNA"/>
</dbReference>
<sequence>MVFRIGWFEAEELLYENRHSFLNLEGHFTMEYEPRRERNQNRCQDGGLTTDPDMINRSFGAYPSDE</sequence>
<dbReference type="Proteomes" id="UP000036168">
    <property type="component" value="Unassembled WGS sequence"/>
</dbReference>
<protein>
    <submittedName>
        <fullName evidence="1">Uncharacterized protein</fullName>
    </submittedName>
</protein>
<accession>A0A0J6EAS8</accession>
<organism evidence="1 2">
    <name type="scientific">Bacillus glycinifermentans</name>
    <dbReference type="NCBI Taxonomy" id="1664069"/>
    <lineage>
        <taxon>Bacteria</taxon>
        <taxon>Bacillati</taxon>
        <taxon>Bacillota</taxon>
        <taxon>Bacilli</taxon>
        <taxon>Bacillales</taxon>
        <taxon>Bacillaceae</taxon>
        <taxon>Bacillus</taxon>
    </lineage>
</organism>
<gene>
    <name evidence="1" type="ORF">AB447_201720</name>
</gene>
<dbReference type="PATRIC" id="fig|1664069.3.peg.1499"/>
<proteinExistence type="predicted"/>
<evidence type="ECO:0000313" key="2">
    <source>
        <dbReference type="Proteomes" id="UP000036168"/>
    </source>
</evidence>